<evidence type="ECO:0000256" key="7">
    <source>
        <dbReference type="SAM" id="Phobius"/>
    </source>
</evidence>
<evidence type="ECO:0000256" key="6">
    <source>
        <dbReference type="SAM" id="MobiDB-lite"/>
    </source>
</evidence>
<keyword evidence="10" id="KW-1185">Reference proteome</keyword>
<dbReference type="Proteomes" id="UP000696573">
    <property type="component" value="Unassembled WGS sequence"/>
</dbReference>
<keyword evidence="2 7" id="KW-0812">Transmembrane</keyword>
<feature type="transmembrane region" description="Helical" evidence="7">
    <location>
        <begin position="60"/>
        <end position="77"/>
    </location>
</feature>
<dbReference type="Pfam" id="PF20684">
    <property type="entry name" value="Fung_rhodopsin"/>
    <property type="match status" value="1"/>
</dbReference>
<evidence type="ECO:0000313" key="9">
    <source>
        <dbReference type="EMBL" id="CAH0021665.1"/>
    </source>
</evidence>
<evidence type="ECO:0000256" key="1">
    <source>
        <dbReference type="ARBA" id="ARBA00004141"/>
    </source>
</evidence>
<evidence type="ECO:0000313" key="10">
    <source>
        <dbReference type="Proteomes" id="UP000696573"/>
    </source>
</evidence>
<feature type="compositionally biased region" description="Polar residues" evidence="6">
    <location>
        <begin position="311"/>
        <end position="331"/>
    </location>
</feature>
<dbReference type="PANTHER" id="PTHR33048">
    <property type="entry name" value="PTH11-LIKE INTEGRAL MEMBRANE PROTEIN (AFU_ORTHOLOGUE AFUA_5G11245)"/>
    <property type="match status" value="1"/>
</dbReference>
<evidence type="ECO:0000256" key="4">
    <source>
        <dbReference type="ARBA" id="ARBA00023136"/>
    </source>
</evidence>
<dbReference type="AlphaFoldDB" id="A0A9N9VDR8"/>
<comment type="subcellular location">
    <subcellularLocation>
        <location evidence="1">Membrane</location>
        <topology evidence="1">Multi-pass membrane protein</topology>
    </subcellularLocation>
</comment>
<gene>
    <name evidence="9" type="ORF">CRHIZ90672A_00010344</name>
</gene>
<dbReference type="InterPro" id="IPR052337">
    <property type="entry name" value="SAT4-like"/>
</dbReference>
<dbReference type="PANTHER" id="PTHR33048:SF96">
    <property type="entry name" value="INTEGRAL MEMBRANE PROTEIN"/>
    <property type="match status" value="1"/>
</dbReference>
<dbReference type="OrthoDB" id="3897607at2759"/>
<proteinExistence type="inferred from homology"/>
<protein>
    <recommendedName>
        <fullName evidence="8">Rhodopsin domain-containing protein</fullName>
    </recommendedName>
</protein>
<keyword evidence="4 7" id="KW-0472">Membrane</keyword>
<feature type="transmembrane region" description="Helical" evidence="7">
    <location>
        <begin position="7"/>
        <end position="29"/>
    </location>
</feature>
<dbReference type="GO" id="GO:0016020">
    <property type="term" value="C:membrane"/>
    <property type="evidence" value="ECO:0007669"/>
    <property type="project" value="UniProtKB-SubCell"/>
</dbReference>
<feature type="region of interest" description="Disordered" evidence="6">
    <location>
        <begin position="311"/>
        <end position="351"/>
    </location>
</feature>
<feature type="compositionally biased region" description="Basic and acidic residues" evidence="6">
    <location>
        <begin position="384"/>
        <end position="398"/>
    </location>
</feature>
<reference evidence="9" key="1">
    <citation type="submission" date="2021-10" db="EMBL/GenBank/DDBJ databases">
        <authorList>
            <person name="Piombo E."/>
        </authorList>
    </citation>
    <scope>NUCLEOTIDE SEQUENCE</scope>
</reference>
<evidence type="ECO:0000256" key="3">
    <source>
        <dbReference type="ARBA" id="ARBA00022989"/>
    </source>
</evidence>
<keyword evidence="3 7" id="KW-1133">Transmembrane helix</keyword>
<feature type="transmembrane region" description="Helical" evidence="7">
    <location>
        <begin position="131"/>
        <end position="156"/>
    </location>
</feature>
<accession>A0A9N9VDR8</accession>
<feature type="region of interest" description="Disordered" evidence="6">
    <location>
        <begin position="365"/>
        <end position="398"/>
    </location>
</feature>
<feature type="transmembrane region" description="Helical" evidence="7">
    <location>
        <begin position="97"/>
        <end position="119"/>
    </location>
</feature>
<feature type="transmembrane region" description="Helical" evidence="7">
    <location>
        <begin position="226"/>
        <end position="246"/>
    </location>
</feature>
<evidence type="ECO:0000259" key="8">
    <source>
        <dbReference type="Pfam" id="PF20684"/>
    </source>
</evidence>
<evidence type="ECO:0000256" key="5">
    <source>
        <dbReference type="ARBA" id="ARBA00038359"/>
    </source>
</evidence>
<feature type="transmembrane region" description="Helical" evidence="7">
    <location>
        <begin position="176"/>
        <end position="196"/>
    </location>
</feature>
<evidence type="ECO:0000256" key="2">
    <source>
        <dbReference type="ARBA" id="ARBA00022692"/>
    </source>
</evidence>
<dbReference type="InterPro" id="IPR049326">
    <property type="entry name" value="Rhodopsin_dom_fungi"/>
</dbReference>
<feature type="transmembrane region" description="Helical" evidence="7">
    <location>
        <begin position="276"/>
        <end position="296"/>
    </location>
</feature>
<organism evidence="9 10">
    <name type="scientific">Clonostachys rhizophaga</name>
    <dbReference type="NCBI Taxonomy" id="160324"/>
    <lineage>
        <taxon>Eukaryota</taxon>
        <taxon>Fungi</taxon>
        <taxon>Dikarya</taxon>
        <taxon>Ascomycota</taxon>
        <taxon>Pezizomycotina</taxon>
        <taxon>Sordariomycetes</taxon>
        <taxon>Hypocreomycetidae</taxon>
        <taxon>Hypocreales</taxon>
        <taxon>Bionectriaceae</taxon>
        <taxon>Clonostachys</taxon>
    </lineage>
</organism>
<name>A0A9N9VDR8_9HYPO</name>
<comment type="caution">
    <text evidence="9">The sequence shown here is derived from an EMBL/GenBank/DDBJ whole genome shotgun (WGS) entry which is preliminary data.</text>
</comment>
<feature type="domain" description="Rhodopsin" evidence="8">
    <location>
        <begin position="25"/>
        <end position="302"/>
    </location>
</feature>
<dbReference type="EMBL" id="CABFNQ020000659">
    <property type="protein sequence ID" value="CAH0021665.1"/>
    <property type="molecule type" value="Genomic_DNA"/>
</dbReference>
<sequence>MAEAREVLWPIGITFLILNILGVGLRFWARQTKKAFGYDDAALALSLAIMSQFTYHAFQVGFIVFVAMEFAALHYGIGAPAEEVKPYHNPISAAKYYTIAAIVYILTTGVSKVGVGLVLHRLSSGADMRAIQIVLVVAMSVMGIVALVIAIIFGLQCRPLSAAWGESVGTCIAPTIIGQSAIVLSAFDVAVSWLFATNDGRNLKMADILQLLPVFMLRKAQLRWKVKITIIVVLGLGAVSSVATIVRLKYAVQAADLTGKGGGIAGEQLLQITLEATIFSMTEIGLSIFAATLTALRPLIKRLPFLSDFSSDGRTPSKGQSGSRPIASSNHIRGPSYRLDDIPPSDGDSEENIIAPRVMNIKKSSHVEVNYQRDPNHPTTSDFYAKETQTKLGWDRQH</sequence>
<comment type="similarity">
    <text evidence="5">Belongs to the SAT4 family.</text>
</comment>